<dbReference type="EMBL" id="PDCJ01000001">
    <property type="protein sequence ID" value="PEG32365.1"/>
    <property type="molecule type" value="Genomic_DNA"/>
</dbReference>
<evidence type="ECO:0000313" key="4">
    <source>
        <dbReference type="Proteomes" id="UP000220840"/>
    </source>
</evidence>
<evidence type="ECO:0000256" key="1">
    <source>
        <dbReference type="SAM" id="MobiDB-lite"/>
    </source>
</evidence>
<feature type="domain" description="HTH OST-type" evidence="2">
    <location>
        <begin position="178"/>
        <end position="261"/>
    </location>
</feature>
<name>A0A2A7MKZ4_9CLOT</name>
<feature type="region of interest" description="Disordered" evidence="1">
    <location>
        <begin position="150"/>
        <end position="174"/>
    </location>
</feature>
<comment type="caution">
    <text evidence="3">The sequence shown here is derived from an EMBL/GenBank/DDBJ whole genome shotgun (WGS) entry which is preliminary data.</text>
</comment>
<dbReference type="PROSITE" id="PS51644">
    <property type="entry name" value="HTH_OST"/>
    <property type="match status" value="1"/>
</dbReference>
<evidence type="ECO:0000313" key="3">
    <source>
        <dbReference type="EMBL" id="PEG32365.1"/>
    </source>
</evidence>
<dbReference type="Pfam" id="PF01936">
    <property type="entry name" value="NYN"/>
    <property type="match status" value="1"/>
</dbReference>
<dbReference type="Pfam" id="PF12872">
    <property type="entry name" value="OST-HTH"/>
    <property type="match status" value="2"/>
</dbReference>
<dbReference type="InterPro" id="IPR025605">
    <property type="entry name" value="OST-HTH/LOTUS_dom"/>
</dbReference>
<dbReference type="Gene3D" id="3.30.420.610">
    <property type="entry name" value="LOTUS domain-like"/>
    <property type="match status" value="1"/>
</dbReference>
<dbReference type="PANTHER" id="PTHR35811">
    <property type="entry name" value="SLR1870 PROTEIN"/>
    <property type="match status" value="1"/>
</dbReference>
<dbReference type="STRING" id="137838.GCA_001458595_03878"/>
<gene>
    <name evidence="3" type="ORF">CQ394_11930</name>
</gene>
<feature type="compositionally biased region" description="Low complexity" evidence="1">
    <location>
        <begin position="151"/>
        <end position="165"/>
    </location>
</feature>
<dbReference type="CDD" id="cd11297">
    <property type="entry name" value="PIN_LabA-like_N_1"/>
    <property type="match status" value="1"/>
</dbReference>
<dbReference type="OrthoDB" id="9783963at2"/>
<evidence type="ECO:0000259" key="2">
    <source>
        <dbReference type="PROSITE" id="PS51644"/>
    </source>
</evidence>
<dbReference type="CDD" id="cd10146">
    <property type="entry name" value="LabA_like_C"/>
    <property type="match status" value="1"/>
</dbReference>
<dbReference type="Proteomes" id="UP000220840">
    <property type="component" value="Unassembled WGS sequence"/>
</dbReference>
<keyword evidence="4" id="KW-1185">Reference proteome</keyword>
<organism evidence="3 4">
    <name type="scientific">Clostridium neonatale</name>
    <dbReference type="NCBI Taxonomy" id="137838"/>
    <lineage>
        <taxon>Bacteria</taxon>
        <taxon>Bacillati</taxon>
        <taxon>Bacillota</taxon>
        <taxon>Clostridia</taxon>
        <taxon>Eubacteriales</taxon>
        <taxon>Clostridiaceae</taxon>
        <taxon>Clostridium</taxon>
    </lineage>
</organism>
<dbReference type="GO" id="GO:0004540">
    <property type="term" value="F:RNA nuclease activity"/>
    <property type="evidence" value="ECO:0007669"/>
    <property type="project" value="InterPro"/>
</dbReference>
<accession>A0A2A7MKZ4</accession>
<dbReference type="Gene3D" id="3.40.50.1010">
    <property type="entry name" value="5'-nuclease"/>
    <property type="match status" value="1"/>
</dbReference>
<sequence length="328" mass="37520">MLMEEKRFAILIDADNISAKYIKNILDETSNYGTVTYKRIYADWTQPTSNSWKNILLENSIIPIQQYSYTTGKNSTDSALIIDAMDILYSNTVEGFSIVSSDSDFTRLAMRLRESGMMVIGMGEQKTPKPFVSSCNQFKFLDIISEEDDNNSSISESQSESNSDNTQSPSFKDKSLTNIETIKKEIINIISDIQDSESGVNIGEVGQRLIKRYPDFDVRNYGYSKLSRFLAEIESLTVNQTLVTLKIEDNNTDAHTLKISNDIKDMIIKMISENNNKVRMSLVHQKILEKYPNYIKKYGYNKAVNFFKSLDFLNVKQTNTSLFLTMRK</sequence>
<dbReference type="PANTHER" id="PTHR35811:SF1">
    <property type="entry name" value="HTH OST-TYPE DOMAIN-CONTAINING PROTEIN"/>
    <property type="match status" value="1"/>
</dbReference>
<proteinExistence type="predicted"/>
<dbReference type="AlphaFoldDB" id="A0A2A7MKZ4"/>
<dbReference type="InterPro" id="IPR041966">
    <property type="entry name" value="LOTUS-like"/>
</dbReference>
<reference evidence="3 4" key="1">
    <citation type="submission" date="2017-10" db="EMBL/GenBank/DDBJ databases">
        <title>Effective Description of Clostridium neonatale sp. nov. linked to necrotizing enterocolitis in neonates and a clarification of species assignable to the genus Clostridium (Prazmowski 1880) emend. Lawson and Rainey 2016.</title>
        <authorList>
            <person name="Bernard K."/>
            <person name="Burdz T."/>
            <person name="Wiebe D."/>
            <person name="Balcewich B."/>
            <person name="Alfa M."/>
            <person name="Bernier A.-M."/>
        </authorList>
    </citation>
    <scope>NUCLEOTIDE SEQUENCE [LARGE SCALE GENOMIC DNA]</scope>
    <source>
        <strain evidence="3 4">LCDC99A005</strain>
    </source>
</reference>
<protein>
    <recommendedName>
        <fullName evidence="2">HTH OST-type domain-containing protein</fullName>
    </recommendedName>
</protein>
<dbReference type="InterPro" id="IPR021139">
    <property type="entry name" value="NYN"/>
</dbReference>